<feature type="compositionally biased region" description="Low complexity" evidence="1">
    <location>
        <begin position="26"/>
        <end position="38"/>
    </location>
</feature>
<accession>A0ABT3FPG4</accession>
<gene>
    <name evidence="2" type="ORF">OKA04_10835</name>
</gene>
<reference evidence="2 3" key="1">
    <citation type="submission" date="2022-10" db="EMBL/GenBank/DDBJ databases">
        <title>Luteolibacter flavescens strain MCCC 1K03193, whole genome shotgun sequencing project.</title>
        <authorList>
            <person name="Zhao G."/>
            <person name="Shen L."/>
        </authorList>
    </citation>
    <scope>NUCLEOTIDE SEQUENCE [LARGE SCALE GENOMIC DNA]</scope>
    <source>
        <strain evidence="2 3">MCCC 1K03193</strain>
    </source>
</reference>
<feature type="compositionally biased region" description="Pro residues" evidence="1">
    <location>
        <begin position="79"/>
        <end position="95"/>
    </location>
</feature>
<evidence type="ECO:0000256" key="1">
    <source>
        <dbReference type="SAM" id="MobiDB-lite"/>
    </source>
</evidence>
<feature type="region of interest" description="Disordered" evidence="1">
    <location>
        <begin position="20"/>
        <end position="129"/>
    </location>
</feature>
<organism evidence="2 3">
    <name type="scientific">Luteolibacter flavescens</name>
    <dbReference type="NCBI Taxonomy" id="1859460"/>
    <lineage>
        <taxon>Bacteria</taxon>
        <taxon>Pseudomonadati</taxon>
        <taxon>Verrucomicrobiota</taxon>
        <taxon>Verrucomicrobiia</taxon>
        <taxon>Verrucomicrobiales</taxon>
        <taxon>Verrucomicrobiaceae</taxon>
        <taxon>Luteolibacter</taxon>
    </lineage>
</organism>
<dbReference type="EMBL" id="JAPDDS010000005">
    <property type="protein sequence ID" value="MCW1885224.1"/>
    <property type="molecule type" value="Genomic_DNA"/>
</dbReference>
<keyword evidence="3" id="KW-1185">Reference proteome</keyword>
<comment type="caution">
    <text evidence="2">The sequence shown here is derived from an EMBL/GenBank/DDBJ whole genome shotgun (WGS) entry which is preliminary data.</text>
</comment>
<dbReference type="Proteomes" id="UP001207930">
    <property type="component" value="Unassembled WGS sequence"/>
</dbReference>
<proteinExistence type="predicted"/>
<sequence>MKSLVLLPLSLLAVSCYPQVPYGQQRPPYRNGEPYYPYGPGGRAPGSYNQGNYAPDDRGGYNSGSGSERGQFEPVPGGNRPPPVNPAPPVAPRPTSPRINPDVDVPDSSPAPAPRPTYPDAKRTANPAQVISPYAPYNVIDVEGFKSGQLAKDPSNGKIFRVP</sequence>
<evidence type="ECO:0000313" key="3">
    <source>
        <dbReference type="Proteomes" id="UP001207930"/>
    </source>
</evidence>
<name>A0ABT3FPG4_9BACT</name>
<dbReference type="PROSITE" id="PS51257">
    <property type="entry name" value="PROKAR_LIPOPROTEIN"/>
    <property type="match status" value="1"/>
</dbReference>
<protein>
    <submittedName>
        <fullName evidence="2">Uncharacterized protein</fullName>
    </submittedName>
</protein>
<dbReference type="RefSeq" id="WP_264501181.1">
    <property type="nucleotide sequence ID" value="NZ_JAPDDS010000005.1"/>
</dbReference>
<evidence type="ECO:0000313" key="2">
    <source>
        <dbReference type="EMBL" id="MCW1885224.1"/>
    </source>
</evidence>